<evidence type="ECO:0000313" key="2">
    <source>
        <dbReference type="Proteomes" id="UP000696931"/>
    </source>
</evidence>
<sequence>MTAPRAKRRHEAPRVGLLSLQGDFERHRDALESLGAEAVRVSLPEHKQARDA</sequence>
<organism evidence="1 2">
    <name type="scientific">Eiseniibacteriota bacterium</name>
    <dbReference type="NCBI Taxonomy" id="2212470"/>
    <lineage>
        <taxon>Bacteria</taxon>
        <taxon>Candidatus Eiseniibacteriota</taxon>
    </lineage>
</organism>
<dbReference type="GO" id="GO:0042823">
    <property type="term" value="P:pyridoxal phosphate biosynthetic process"/>
    <property type="evidence" value="ECO:0007669"/>
    <property type="project" value="InterPro"/>
</dbReference>
<protein>
    <submittedName>
        <fullName evidence="1">Pyridoxal 5'-phosphate synthase glutaminase subunit PdxT</fullName>
    </submittedName>
</protein>
<dbReference type="Gene3D" id="3.40.50.880">
    <property type="match status" value="1"/>
</dbReference>
<feature type="non-terminal residue" evidence="1">
    <location>
        <position position="52"/>
    </location>
</feature>
<evidence type="ECO:0000313" key="1">
    <source>
        <dbReference type="EMBL" id="MBI5169817.1"/>
    </source>
</evidence>
<accession>A0A933SC50</accession>
<dbReference type="GO" id="GO:0004359">
    <property type="term" value="F:glutaminase activity"/>
    <property type="evidence" value="ECO:0007669"/>
    <property type="project" value="InterPro"/>
</dbReference>
<dbReference type="EMBL" id="JACRIW010000069">
    <property type="protein sequence ID" value="MBI5169817.1"/>
    <property type="molecule type" value="Genomic_DNA"/>
</dbReference>
<dbReference type="PROSITE" id="PS51130">
    <property type="entry name" value="PDXT_SNO_2"/>
    <property type="match status" value="1"/>
</dbReference>
<dbReference type="InterPro" id="IPR002161">
    <property type="entry name" value="PdxT/SNO"/>
</dbReference>
<dbReference type="Proteomes" id="UP000696931">
    <property type="component" value="Unassembled WGS sequence"/>
</dbReference>
<proteinExistence type="predicted"/>
<reference evidence="1" key="1">
    <citation type="submission" date="2020-07" db="EMBL/GenBank/DDBJ databases">
        <title>Huge and variable diversity of episymbiotic CPR bacteria and DPANN archaea in groundwater ecosystems.</title>
        <authorList>
            <person name="He C.Y."/>
            <person name="Keren R."/>
            <person name="Whittaker M."/>
            <person name="Farag I.F."/>
            <person name="Doudna J."/>
            <person name="Cate J.H.D."/>
            <person name="Banfield J.F."/>
        </authorList>
    </citation>
    <scope>NUCLEOTIDE SEQUENCE</scope>
    <source>
        <strain evidence="1">NC_groundwater_1813_Pr3_B-0.1um_71_17</strain>
    </source>
</reference>
<dbReference type="InterPro" id="IPR029062">
    <property type="entry name" value="Class_I_gatase-like"/>
</dbReference>
<comment type="caution">
    <text evidence="1">The sequence shown here is derived from an EMBL/GenBank/DDBJ whole genome shotgun (WGS) entry which is preliminary data.</text>
</comment>
<name>A0A933SC50_UNCEI</name>
<dbReference type="AlphaFoldDB" id="A0A933SC50"/>
<gene>
    <name evidence="1" type="ORF">HZA61_10040</name>
</gene>